<feature type="domain" description="Apple" evidence="3">
    <location>
        <begin position="358"/>
        <end position="440"/>
    </location>
</feature>
<feature type="chain" id="PRO_5021246203" description="Bulb-type lectin domain-containing protein" evidence="1">
    <location>
        <begin position="23"/>
        <end position="440"/>
    </location>
</feature>
<dbReference type="SUPFAM" id="SSF51110">
    <property type="entry name" value="alpha-D-mannose-specific plant lectins"/>
    <property type="match status" value="1"/>
</dbReference>
<gene>
    <name evidence="4" type="ORF">C5167_040301</name>
</gene>
<evidence type="ECO:0008006" key="6">
    <source>
        <dbReference type="Google" id="ProtNLM"/>
    </source>
</evidence>
<dbReference type="AlphaFoldDB" id="A0A4Y7IIT8"/>
<feature type="domain" description="Bulb-type lectin" evidence="2">
    <location>
        <begin position="41"/>
        <end position="157"/>
    </location>
</feature>
<protein>
    <recommendedName>
        <fullName evidence="6">Bulb-type lectin domain-containing protein</fullName>
    </recommendedName>
</protein>
<evidence type="ECO:0000313" key="4">
    <source>
        <dbReference type="EMBL" id="RZC47348.1"/>
    </source>
</evidence>
<accession>A0A4Y7IIT8</accession>
<keyword evidence="5" id="KW-1185">Reference proteome</keyword>
<dbReference type="PROSITE" id="PS50927">
    <property type="entry name" value="BULB_LECTIN"/>
    <property type="match status" value="1"/>
</dbReference>
<dbReference type="InterPro" id="IPR036426">
    <property type="entry name" value="Bulb-type_lectin_dom_sf"/>
</dbReference>
<dbReference type="PIRSF" id="PIRSF002686">
    <property type="entry name" value="SLG"/>
    <property type="match status" value="1"/>
</dbReference>
<dbReference type="PROSITE" id="PS50948">
    <property type="entry name" value="PAN"/>
    <property type="match status" value="1"/>
</dbReference>
<organism evidence="4 5">
    <name type="scientific">Papaver somniferum</name>
    <name type="common">Opium poppy</name>
    <dbReference type="NCBI Taxonomy" id="3469"/>
    <lineage>
        <taxon>Eukaryota</taxon>
        <taxon>Viridiplantae</taxon>
        <taxon>Streptophyta</taxon>
        <taxon>Embryophyta</taxon>
        <taxon>Tracheophyta</taxon>
        <taxon>Spermatophyta</taxon>
        <taxon>Magnoliopsida</taxon>
        <taxon>Ranunculales</taxon>
        <taxon>Papaveraceae</taxon>
        <taxon>Papaveroideae</taxon>
        <taxon>Papaver</taxon>
    </lineage>
</organism>
<dbReference type="Pfam" id="PF01453">
    <property type="entry name" value="B_lectin"/>
    <property type="match status" value="1"/>
</dbReference>
<evidence type="ECO:0000313" key="5">
    <source>
        <dbReference type="Proteomes" id="UP000316621"/>
    </source>
</evidence>
<proteinExistence type="predicted"/>
<evidence type="ECO:0000256" key="1">
    <source>
        <dbReference type="SAM" id="SignalP"/>
    </source>
</evidence>
<reference evidence="4 5" key="1">
    <citation type="journal article" date="2018" name="Science">
        <title>The opium poppy genome and morphinan production.</title>
        <authorList>
            <person name="Guo L."/>
            <person name="Winzer T."/>
            <person name="Yang X."/>
            <person name="Li Y."/>
            <person name="Ning Z."/>
            <person name="He Z."/>
            <person name="Teodor R."/>
            <person name="Lu Y."/>
            <person name="Bowser T.A."/>
            <person name="Graham I.A."/>
            <person name="Ye K."/>
        </authorList>
    </citation>
    <scope>NUCLEOTIDE SEQUENCE [LARGE SCALE GENOMIC DNA]</scope>
    <source>
        <strain evidence="5">cv. HN1</strain>
        <tissue evidence="4">Leaves</tissue>
    </source>
</reference>
<dbReference type="Gramene" id="RZC47348">
    <property type="protein sequence ID" value="RZC47348"/>
    <property type="gene ID" value="C5167_040301"/>
</dbReference>
<dbReference type="OrthoDB" id="1882225at2759"/>
<dbReference type="SUPFAM" id="SSF57414">
    <property type="entry name" value="Hairpin loop containing domain-like"/>
    <property type="match status" value="1"/>
</dbReference>
<dbReference type="InterPro" id="IPR003609">
    <property type="entry name" value="Pan_app"/>
</dbReference>
<name>A0A4Y7IIT8_PAPSO</name>
<dbReference type="CDD" id="cd00028">
    <property type="entry name" value="B_lectin"/>
    <property type="match status" value="1"/>
</dbReference>
<dbReference type="SMART" id="SM00108">
    <property type="entry name" value="B_lectin"/>
    <property type="match status" value="1"/>
</dbReference>
<dbReference type="Pfam" id="PF08276">
    <property type="entry name" value="PAN_2"/>
    <property type="match status" value="1"/>
</dbReference>
<evidence type="ECO:0000259" key="3">
    <source>
        <dbReference type="PROSITE" id="PS50948"/>
    </source>
</evidence>
<keyword evidence="1" id="KW-0732">Signal</keyword>
<dbReference type="PANTHER" id="PTHR32444">
    <property type="entry name" value="BULB-TYPE LECTIN DOMAIN-CONTAINING PROTEIN"/>
    <property type="match status" value="1"/>
</dbReference>
<dbReference type="OMA" id="RWSEDCA"/>
<dbReference type="Proteomes" id="UP000316621">
    <property type="component" value="Chromosome 1"/>
</dbReference>
<sequence>MLLPHLFLSFIIIFYHSSVIDAVSVPPSKTFKFVNEGVIRELDAVSNNPFSLQFYTSTANKYTLALGMGTGASIGSGIDIPSSRIIWVWAANRGRPVGENAVLSFGRNGNLVLVDADGRVAWQTRTANKGVVDIKLLPNGNLVLLNKNGGFVWQSFDYPGDTLLNGQGLRPGGANKLVSRLSETDDSPGPYSLVINGEGKSGIPMFYKSKFSSEPLKYADVLLDYYEERLDNLTFYVNPPTSDWGPDYTNQLGLHLQGETNIEGLWVQPKYNSTLSLLQLGWDGNLHVYTYYEKGYWNDPWDETFTYFKSDPNFSECRLPEKCGSFGICSKSQCVACPTPKGLSIWSEDCKPPTLPSCSTSTVNASYYQIDGVDHLLSMSNEGEGPMKIDDCKKKCSKDCKCAAFFYRKDLSKCLLTNELGTLTKVIGSSSKEHVAFIKY</sequence>
<dbReference type="InterPro" id="IPR001480">
    <property type="entry name" value="Bulb-type_lectin_dom"/>
</dbReference>
<evidence type="ECO:0000259" key="2">
    <source>
        <dbReference type="PROSITE" id="PS50927"/>
    </source>
</evidence>
<dbReference type="PANTHER" id="PTHR32444:SF10">
    <property type="entry name" value="CURCULIN-LIKE (MANNOSE-BINDING) LECTIN FAMILY PROTEIN-RELATED"/>
    <property type="match status" value="1"/>
</dbReference>
<dbReference type="InterPro" id="IPR035446">
    <property type="entry name" value="SLSG/EP1"/>
</dbReference>
<dbReference type="Gene3D" id="2.90.10.10">
    <property type="entry name" value="Bulb-type lectin domain"/>
    <property type="match status" value="1"/>
</dbReference>
<feature type="signal peptide" evidence="1">
    <location>
        <begin position="1"/>
        <end position="22"/>
    </location>
</feature>
<dbReference type="EMBL" id="CM010715">
    <property type="protein sequence ID" value="RZC47348.1"/>
    <property type="molecule type" value="Genomic_DNA"/>
</dbReference>